<dbReference type="KEGG" id="bor:COCMIDRAFT_109872"/>
<evidence type="ECO:0000313" key="2">
    <source>
        <dbReference type="Proteomes" id="UP000054032"/>
    </source>
</evidence>
<dbReference type="RefSeq" id="XP_007693462.1">
    <property type="nucleotide sequence ID" value="XM_007695272.1"/>
</dbReference>
<organism evidence="1 2">
    <name type="scientific">Bipolaris oryzae ATCC 44560</name>
    <dbReference type="NCBI Taxonomy" id="930090"/>
    <lineage>
        <taxon>Eukaryota</taxon>
        <taxon>Fungi</taxon>
        <taxon>Dikarya</taxon>
        <taxon>Ascomycota</taxon>
        <taxon>Pezizomycotina</taxon>
        <taxon>Dothideomycetes</taxon>
        <taxon>Pleosporomycetidae</taxon>
        <taxon>Pleosporales</taxon>
        <taxon>Pleosporineae</taxon>
        <taxon>Pleosporaceae</taxon>
        <taxon>Bipolaris</taxon>
    </lineage>
</organism>
<dbReference type="STRING" id="930090.W6YR88"/>
<dbReference type="Proteomes" id="UP000054032">
    <property type="component" value="Unassembled WGS sequence"/>
</dbReference>
<proteinExistence type="predicted"/>
<name>W6YR88_COCMI</name>
<keyword evidence="2" id="KW-1185">Reference proteome</keyword>
<dbReference type="OrthoDB" id="3200163at2759"/>
<evidence type="ECO:0000313" key="1">
    <source>
        <dbReference type="EMBL" id="EUC40018.1"/>
    </source>
</evidence>
<dbReference type="EMBL" id="KI964208">
    <property type="protein sequence ID" value="EUC40018.1"/>
    <property type="molecule type" value="Genomic_DNA"/>
</dbReference>
<feature type="non-terminal residue" evidence="1">
    <location>
        <position position="1"/>
    </location>
</feature>
<gene>
    <name evidence="1" type="ORF">COCMIDRAFT_109872</name>
</gene>
<accession>W6YR88</accession>
<sequence length="66" mass="7219">SIVKLTDSSTKVVFRIKEFYSLAEELPTSLRHTSTELPVLSTALESIVQNSELEAALLSLVSGCHE</sequence>
<protein>
    <submittedName>
        <fullName evidence="1">Uncharacterized protein</fullName>
    </submittedName>
</protein>
<dbReference type="AlphaFoldDB" id="W6YR88"/>
<reference evidence="1 2" key="1">
    <citation type="journal article" date="2013" name="PLoS Genet.">
        <title>Comparative genome structure, secondary metabolite, and effector coding capacity across Cochliobolus pathogens.</title>
        <authorList>
            <person name="Condon B.J."/>
            <person name="Leng Y."/>
            <person name="Wu D."/>
            <person name="Bushley K.E."/>
            <person name="Ohm R.A."/>
            <person name="Otillar R."/>
            <person name="Martin J."/>
            <person name="Schackwitz W."/>
            <person name="Grimwood J."/>
            <person name="MohdZainudin N."/>
            <person name="Xue C."/>
            <person name="Wang R."/>
            <person name="Manning V.A."/>
            <person name="Dhillon B."/>
            <person name="Tu Z.J."/>
            <person name="Steffenson B.J."/>
            <person name="Salamov A."/>
            <person name="Sun H."/>
            <person name="Lowry S."/>
            <person name="LaButti K."/>
            <person name="Han J."/>
            <person name="Copeland A."/>
            <person name="Lindquist E."/>
            <person name="Barry K."/>
            <person name="Schmutz J."/>
            <person name="Baker S.E."/>
            <person name="Ciuffetti L.M."/>
            <person name="Grigoriev I.V."/>
            <person name="Zhong S."/>
            <person name="Turgeon B.G."/>
        </authorList>
    </citation>
    <scope>NUCLEOTIDE SEQUENCE [LARGE SCALE GENOMIC DNA]</scope>
    <source>
        <strain evidence="1 2">ATCC 44560</strain>
    </source>
</reference>
<dbReference type="GeneID" id="19119509"/>
<dbReference type="HOGENOM" id="CLU_144903_0_0_1"/>